<gene>
    <name evidence="2" type="ORF">EV207_13021</name>
</gene>
<evidence type="ECO:0000313" key="2">
    <source>
        <dbReference type="EMBL" id="TCP23504.1"/>
    </source>
</evidence>
<sequence>MLRSQSERFVQTLAEKSALQPLYKNKDIILQLKSEKESVLMSFHNGVCSLISEPSGNIDVNITGKYDSLVLLIDGSERLMMLEQEGNLEVEGKQCNLLTLESLFILAGESSYLFRHMT</sequence>
<dbReference type="OrthoDB" id="2878395at2"/>
<accession>A0A4R2NQ55</accession>
<dbReference type="AlphaFoldDB" id="A0A4R2NQ55"/>
<proteinExistence type="predicted"/>
<dbReference type="SUPFAM" id="SSF55718">
    <property type="entry name" value="SCP-like"/>
    <property type="match status" value="1"/>
</dbReference>
<dbReference type="InterPro" id="IPR003033">
    <property type="entry name" value="SCP2_sterol-bd_dom"/>
</dbReference>
<feature type="domain" description="SCP2" evidence="1">
    <location>
        <begin position="25"/>
        <end position="100"/>
    </location>
</feature>
<comment type="caution">
    <text evidence="2">The sequence shown here is derived from an EMBL/GenBank/DDBJ whole genome shotgun (WGS) entry which is preliminary data.</text>
</comment>
<protein>
    <submittedName>
        <fullName evidence="2">SCP-2 sterol transfer family protein</fullName>
    </submittedName>
</protein>
<keyword evidence="3" id="KW-1185">Reference proteome</keyword>
<dbReference type="EMBL" id="SLXK01000030">
    <property type="protein sequence ID" value="TCP23504.1"/>
    <property type="molecule type" value="Genomic_DNA"/>
</dbReference>
<dbReference type="Proteomes" id="UP000295416">
    <property type="component" value="Unassembled WGS sequence"/>
</dbReference>
<dbReference type="Pfam" id="PF02036">
    <property type="entry name" value="SCP2"/>
    <property type="match status" value="1"/>
</dbReference>
<evidence type="ECO:0000313" key="3">
    <source>
        <dbReference type="Proteomes" id="UP000295416"/>
    </source>
</evidence>
<reference evidence="2 3" key="1">
    <citation type="submission" date="2019-03" db="EMBL/GenBank/DDBJ databases">
        <title>Genomic Encyclopedia of Type Strains, Phase IV (KMG-IV): sequencing the most valuable type-strain genomes for metagenomic binning, comparative biology and taxonomic classification.</title>
        <authorList>
            <person name="Goeker M."/>
        </authorList>
    </citation>
    <scope>NUCLEOTIDE SEQUENCE [LARGE SCALE GENOMIC DNA]</scope>
    <source>
        <strain evidence="2 3">DSM 19377</strain>
    </source>
</reference>
<name>A0A4R2NQ55_9BACL</name>
<dbReference type="RefSeq" id="WP_132747309.1">
    <property type="nucleotide sequence ID" value="NZ_SLXK01000030.1"/>
</dbReference>
<evidence type="ECO:0000259" key="1">
    <source>
        <dbReference type="Pfam" id="PF02036"/>
    </source>
</evidence>
<dbReference type="Gene3D" id="3.30.1050.10">
    <property type="entry name" value="SCP2 sterol-binding domain"/>
    <property type="match status" value="1"/>
</dbReference>
<organism evidence="2 3">
    <name type="scientific">Scopulibacillus darangshiensis</name>
    <dbReference type="NCBI Taxonomy" id="442528"/>
    <lineage>
        <taxon>Bacteria</taxon>
        <taxon>Bacillati</taxon>
        <taxon>Bacillota</taxon>
        <taxon>Bacilli</taxon>
        <taxon>Bacillales</taxon>
        <taxon>Sporolactobacillaceae</taxon>
        <taxon>Scopulibacillus</taxon>
    </lineage>
</organism>
<dbReference type="InterPro" id="IPR036527">
    <property type="entry name" value="SCP2_sterol-bd_dom_sf"/>
</dbReference>